<dbReference type="EMBL" id="LAZR01003932">
    <property type="protein sequence ID" value="KKN13335.1"/>
    <property type="molecule type" value="Genomic_DNA"/>
</dbReference>
<dbReference type="Pfam" id="PF08291">
    <property type="entry name" value="Peptidase_M15_3"/>
    <property type="match status" value="1"/>
</dbReference>
<organism evidence="2">
    <name type="scientific">marine sediment metagenome</name>
    <dbReference type="NCBI Taxonomy" id="412755"/>
    <lineage>
        <taxon>unclassified sequences</taxon>
        <taxon>metagenomes</taxon>
        <taxon>ecological metagenomes</taxon>
    </lineage>
</organism>
<sequence length="101" mass="11339">MSVIEQIREKCGFPFIVTSAYRCPEYNEQISSTGFYGVHTLGKAIDILVRGANAFEVLRRAYGLNGKITGIGISQKGINRFIHLDNITGDDKIPRPMIWSY</sequence>
<reference evidence="2" key="1">
    <citation type="journal article" date="2015" name="Nature">
        <title>Complex archaea that bridge the gap between prokaryotes and eukaryotes.</title>
        <authorList>
            <person name="Spang A."/>
            <person name="Saw J.H."/>
            <person name="Jorgensen S.L."/>
            <person name="Zaremba-Niedzwiedzka K."/>
            <person name="Martijn J."/>
            <person name="Lind A.E."/>
            <person name="van Eijk R."/>
            <person name="Schleper C."/>
            <person name="Guy L."/>
            <person name="Ettema T.J."/>
        </authorList>
    </citation>
    <scope>NUCLEOTIDE SEQUENCE</scope>
</reference>
<protein>
    <recommendedName>
        <fullName evidence="1">Peptidase M15A C-terminal domain-containing protein</fullName>
    </recommendedName>
</protein>
<proteinExistence type="predicted"/>
<dbReference type="SUPFAM" id="SSF55166">
    <property type="entry name" value="Hedgehog/DD-peptidase"/>
    <property type="match status" value="1"/>
</dbReference>
<accession>A0A0F9N1D5</accession>
<gene>
    <name evidence="2" type="ORF">LCGC14_1007270</name>
</gene>
<evidence type="ECO:0000259" key="1">
    <source>
        <dbReference type="Pfam" id="PF08291"/>
    </source>
</evidence>
<name>A0A0F9N1D5_9ZZZZ</name>
<feature type="domain" description="Peptidase M15A C-terminal" evidence="1">
    <location>
        <begin position="1"/>
        <end position="85"/>
    </location>
</feature>
<evidence type="ECO:0000313" key="2">
    <source>
        <dbReference type="EMBL" id="KKN13335.1"/>
    </source>
</evidence>
<dbReference type="InterPro" id="IPR009045">
    <property type="entry name" value="Zn_M74/Hedgehog-like"/>
</dbReference>
<dbReference type="AlphaFoldDB" id="A0A0F9N1D5"/>
<dbReference type="InterPro" id="IPR013230">
    <property type="entry name" value="Peptidase_M15A_C"/>
</dbReference>
<dbReference type="Gene3D" id="3.30.1380.10">
    <property type="match status" value="1"/>
</dbReference>
<comment type="caution">
    <text evidence="2">The sequence shown here is derived from an EMBL/GenBank/DDBJ whole genome shotgun (WGS) entry which is preliminary data.</text>
</comment>